<dbReference type="Proteomes" id="UP000539710">
    <property type="component" value="Unassembled WGS sequence"/>
</dbReference>
<proteinExistence type="predicted"/>
<dbReference type="EMBL" id="CP059472">
    <property type="protein sequence ID" value="QMS98115.1"/>
    <property type="molecule type" value="Genomic_DNA"/>
</dbReference>
<organism evidence="2 3">
    <name type="scientific">Marnyiella aurantia</name>
    <dbReference type="NCBI Taxonomy" id="2758037"/>
    <lineage>
        <taxon>Bacteria</taxon>
        <taxon>Pseudomonadati</taxon>
        <taxon>Bacteroidota</taxon>
        <taxon>Flavobacteriia</taxon>
        <taxon>Flavobacteriales</taxon>
        <taxon>Weeksellaceae</taxon>
        <taxon>Marnyiella</taxon>
    </lineage>
</organism>
<evidence type="ECO:0000313" key="1">
    <source>
        <dbReference type="EMBL" id="MBA5246520.1"/>
    </source>
</evidence>
<reference evidence="2 3" key="1">
    <citation type="submission" date="2020-07" db="EMBL/GenBank/DDBJ databases">
        <title>Chryseobacterium sp.cx-624.</title>
        <authorList>
            <person name="Yang C."/>
        </authorList>
    </citation>
    <scope>NUCLEOTIDE SEQUENCE [LARGE SCALE GENOMIC DNA]</scope>
    <source>
        <strain evidence="3">cx-624</strain>
        <strain evidence="2">Cx-624</strain>
    </source>
</reference>
<dbReference type="KEGG" id="cbau:H1R16_10475"/>
<gene>
    <name evidence="2" type="ORF">H1R16_10475</name>
    <name evidence="1" type="ORF">H2507_04990</name>
</gene>
<dbReference type="Proteomes" id="UP000515349">
    <property type="component" value="Chromosome"/>
</dbReference>
<dbReference type="EMBL" id="JACEUX010000001">
    <property type="protein sequence ID" value="MBA5246520.1"/>
    <property type="molecule type" value="Genomic_DNA"/>
</dbReference>
<name>A0A7D7LSX6_9FLAO</name>
<evidence type="ECO:0000313" key="3">
    <source>
        <dbReference type="Proteomes" id="UP000515349"/>
    </source>
</evidence>
<reference evidence="1" key="3">
    <citation type="submission" date="2020-07" db="EMBL/GenBank/DDBJ databases">
        <authorList>
            <person name="Yang C."/>
        </authorList>
    </citation>
    <scope>NUCLEOTIDE SEQUENCE</scope>
    <source>
        <strain evidence="1">Cx-624</strain>
    </source>
</reference>
<evidence type="ECO:0000313" key="4">
    <source>
        <dbReference type="Proteomes" id="UP000539710"/>
    </source>
</evidence>
<sequence length="155" mass="17885">MDTYNQKKLIKYRLAGLEITVGFPRYRDAESYAALQGGEVVEVGFLDGNDNPEITNEAGLLEKKLHYYADAGPEYRFIHSSDPGFRHYADDLQRLKSSSDRMSLEEKYITNAELEISEDPIIVLRDNRFESVTSRERSKYLKHTKVYEIGVARKL</sequence>
<reference evidence="4" key="2">
    <citation type="submission" date="2020-07" db="EMBL/GenBank/DDBJ databases">
        <title>Flavobacterium sp. xlx-214.</title>
        <authorList>
            <person name="Yang C."/>
        </authorList>
    </citation>
    <scope>NUCLEOTIDE SEQUENCE [LARGE SCALE GENOMIC DNA]</scope>
    <source>
        <strain evidence="4">CX-624</strain>
    </source>
</reference>
<keyword evidence="4" id="KW-1185">Reference proteome</keyword>
<protein>
    <submittedName>
        <fullName evidence="2">Uncharacterized protein</fullName>
    </submittedName>
</protein>
<evidence type="ECO:0000313" key="2">
    <source>
        <dbReference type="EMBL" id="QMS98115.1"/>
    </source>
</evidence>
<dbReference type="AlphaFoldDB" id="A0A7D7LSX6"/>
<dbReference type="RefSeq" id="WP_181886599.1">
    <property type="nucleotide sequence ID" value="NZ_CP059472.1"/>
</dbReference>
<accession>A0A7D7LSX6</accession>